<evidence type="ECO:0000256" key="1">
    <source>
        <dbReference type="ARBA" id="ARBA00004141"/>
    </source>
</evidence>
<keyword evidence="6" id="KW-0769">Symport</keyword>
<protein>
    <submittedName>
        <fullName evidence="12">Cation acetate symporter</fullName>
    </submittedName>
</protein>
<dbReference type="InterPro" id="IPR001734">
    <property type="entry name" value="Na/solute_symporter"/>
</dbReference>
<feature type="transmembrane region" description="Helical" evidence="11">
    <location>
        <begin position="483"/>
        <end position="503"/>
    </location>
</feature>
<evidence type="ECO:0000313" key="12">
    <source>
        <dbReference type="EMBL" id="RUO29871.1"/>
    </source>
</evidence>
<keyword evidence="8 11" id="KW-0472">Membrane</keyword>
<evidence type="ECO:0000256" key="11">
    <source>
        <dbReference type="SAM" id="Phobius"/>
    </source>
</evidence>
<feature type="transmembrane region" description="Helical" evidence="11">
    <location>
        <begin position="452"/>
        <end position="476"/>
    </location>
</feature>
<dbReference type="NCBIfam" id="TIGR03648">
    <property type="entry name" value="Na_symport_lg"/>
    <property type="match status" value="1"/>
</dbReference>
<keyword evidence="7 11" id="KW-1133">Transmembrane helix</keyword>
<evidence type="ECO:0000256" key="7">
    <source>
        <dbReference type="ARBA" id="ARBA00022989"/>
    </source>
</evidence>
<comment type="similarity">
    <text evidence="2 10">Belongs to the sodium:solute symporter (SSF) (TC 2.A.21) family.</text>
</comment>
<organism evidence="12 13">
    <name type="scientific">Aliidiomarina sedimenti</name>
    <dbReference type="NCBI Taxonomy" id="1933879"/>
    <lineage>
        <taxon>Bacteria</taxon>
        <taxon>Pseudomonadati</taxon>
        <taxon>Pseudomonadota</taxon>
        <taxon>Gammaproteobacteria</taxon>
        <taxon>Alteromonadales</taxon>
        <taxon>Idiomarinaceae</taxon>
        <taxon>Aliidiomarina</taxon>
    </lineage>
</organism>
<keyword evidence="13" id="KW-1185">Reference proteome</keyword>
<feature type="transmembrane region" description="Helical" evidence="11">
    <location>
        <begin position="179"/>
        <end position="198"/>
    </location>
</feature>
<reference evidence="12 13" key="1">
    <citation type="journal article" date="2018" name="Front. Microbiol.">
        <title>Genome-Based Analysis Reveals the Taxonomy and Diversity of the Family Idiomarinaceae.</title>
        <authorList>
            <person name="Liu Y."/>
            <person name="Lai Q."/>
            <person name="Shao Z."/>
        </authorList>
    </citation>
    <scope>NUCLEOTIDE SEQUENCE [LARGE SCALE GENOMIC DNA]</scope>
    <source>
        <strain evidence="12 13">GBSy1</strain>
    </source>
</reference>
<feature type="transmembrane region" description="Helical" evidence="11">
    <location>
        <begin position="248"/>
        <end position="270"/>
    </location>
</feature>
<comment type="subcellular location">
    <subcellularLocation>
        <location evidence="1">Membrane</location>
        <topology evidence="1">Multi-pass membrane protein</topology>
    </subcellularLocation>
</comment>
<keyword evidence="3" id="KW-0813">Transport</keyword>
<evidence type="ECO:0000256" key="4">
    <source>
        <dbReference type="ARBA" id="ARBA00022475"/>
    </source>
</evidence>
<evidence type="ECO:0000256" key="3">
    <source>
        <dbReference type="ARBA" id="ARBA00022448"/>
    </source>
</evidence>
<evidence type="ECO:0000256" key="8">
    <source>
        <dbReference type="ARBA" id="ARBA00023136"/>
    </source>
</evidence>
<feature type="transmembrane region" description="Helical" evidence="11">
    <location>
        <begin position="427"/>
        <end position="446"/>
    </location>
</feature>
<dbReference type="PROSITE" id="PS50283">
    <property type="entry name" value="NA_SOLUT_SYMP_3"/>
    <property type="match status" value="1"/>
</dbReference>
<gene>
    <name evidence="12" type="ORF">CWE12_07825</name>
</gene>
<dbReference type="CDD" id="cd11480">
    <property type="entry name" value="SLC5sbd_u4"/>
    <property type="match status" value="1"/>
</dbReference>
<keyword evidence="4" id="KW-1003">Cell membrane</keyword>
<evidence type="ECO:0000256" key="5">
    <source>
        <dbReference type="ARBA" id="ARBA00022692"/>
    </source>
</evidence>
<dbReference type="PANTHER" id="PTHR48086:SF5">
    <property type="entry name" value="NA(+):SOLUTE SYMPORTER (SSF FAMILY)"/>
    <property type="match status" value="1"/>
</dbReference>
<keyword evidence="9" id="KW-0406">Ion transport</keyword>
<dbReference type="Pfam" id="PF00474">
    <property type="entry name" value="SSF"/>
    <property type="match status" value="2"/>
</dbReference>
<sequence>MDIQTLTFIVVGLTFALYIGIAIWARAGSTNDFYVAGGGVPPVANGMATAADWMSAASFISMAGLISFMGYDGSVYLMGWTGGYVLLALCLAPYLRKFGKFTVPDFIGDRYYSQTARTVAVFCAIVVSFTYIAGQMRGVGVVFSRFLEVDITAGVLIGMAMVYFYTLLGGMKGITYTQVAQYCILAFAYTVPAVFITFQMTGHILPQTGFGATLADGSGAYLLERLDGLSRELGFAAYTEGSRATLDVFAITLALMVGTAGLPHVIIRFFTVPKVSDARRSGGWALVFIAVVYTTAPAIASITKVNVLDTINGPDQQGVMYENAPTWISNWEQTGLIQISEEARAGEEPMFFSNDDRANTNVDADIIVLASPEIANLPNWVVALVAAGGVAAALSTSAGLLLVISSSVSHDLLKRTFKPDITDKQELLAARIAAGFAVLIGAYFGINPPGFVAQVVAFAFGLAASSFFPAIIMGIFHKRMNSTGAIAGMVTGIVFTLAYIIYFKFMNPTAGPDEWFMQISPEGIGTVGMLLNFIVANIVLKFTKESPAEIQELVESIRYPKGSGAATGH</sequence>
<dbReference type="RefSeq" id="WP_126789144.1">
    <property type="nucleotide sequence ID" value="NZ_PIPN01000003.1"/>
</dbReference>
<feature type="transmembrane region" description="Helical" evidence="11">
    <location>
        <begin position="523"/>
        <end position="540"/>
    </location>
</feature>
<dbReference type="Gene3D" id="1.20.1730.10">
    <property type="entry name" value="Sodium/glucose cotransporter"/>
    <property type="match status" value="1"/>
</dbReference>
<dbReference type="PROSITE" id="PS00457">
    <property type="entry name" value="NA_SOLUT_SYMP_2"/>
    <property type="match status" value="1"/>
</dbReference>
<accession>A0ABY0BYN1</accession>
<comment type="caution">
    <text evidence="12">The sequence shown here is derived from an EMBL/GenBank/DDBJ whole genome shotgun (WGS) entry which is preliminary data.</text>
</comment>
<keyword evidence="9" id="KW-0915">Sodium</keyword>
<feature type="transmembrane region" description="Helical" evidence="11">
    <location>
        <begin position="282"/>
        <end position="302"/>
    </location>
</feature>
<evidence type="ECO:0000256" key="10">
    <source>
        <dbReference type="RuleBase" id="RU362091"/>
    </source>
</evidence>
<evidence type="ECO:0000313" key="13">
    <source>
        <dbReference type="Proteomes" id="UP000287410"/>
    </source>
</evidence>
<feature type="transmembrane region" description="Helical" evidence="11">
    <location>
        <begin position="116"/>
        <end position="134"/>
    </location>
</feature>
<evidence type="ECO:0000256" key="9">
    <source>
        <dbReference type="ARBA" id="ARBA00023201"/>
    </source>
</evidence>
<proteinExistence type="inferred from homology"/>
<dbReference type="Proteomes" id="UP000287410">
    <property type="component" value="Unassembled WGS sequence"/>
</dbReference>
<feature type="transmembrane region" description="Helical" evidence="11">
    <location>
        <begin position="6"/>
        <end position="25"/>
    </location>
</feature>
<keyword evidence="5 11" id="KW-0812">Transmembrane</keyword>
<dbReference type="InterPro" id="IPR018212">
    <property type="entry name" value="Na/solute_symporter_CS"/>
</dbReference>
<feature type="transmembrane region" description="Helical" evidence="11">
    <location>
        <begin position="146"/>
        <end position="167"/>
    </location>
</feature>
<feature type="transmembrane region" description="Helical" evidence="11">
    <location>
        <begin position="380"/>
        <end position="406"/>
    </location>
</feature>
<dbReference type="EMBL" id="PIPN01000003">
    <property type="protein sequence ID" value="RUO29871.1"/>
    <property type="molecule type" value="Genomic_DNA"/>
</dbReference>
<name>A0ABY0BYN1_9GAMM</name>
<dbReference type="InterPro" id="IPR019899">
    <property type="entry name" value="Na/solute_symporter_VC_2705"/>
</dbReference>
<dbReference type="PANTHER" id="PTHR48086">
    <property type="entry name" value="SODIUM/PROLINE SYMPORTER-RELATED"/>
    <property type="match status" value="1"/>
</dbReference>
<feature type="transmembrane region" description="Helical" evidence="11">
    <location>
        <begin position="77"/>
        <end position="95"/>
    </location>
</feature>
<evidence type="ECO:0000256" key="2">
    <source>
        <dbReference type="ARBA" id="ARBA00006434"/>
    </source>
</evidence>
<dbReference type="InterPro" id="IPR038377">
    <property type="entry name" value="Na/Glc_symporter_sf"/>
</dbReference>
<evidence type="ECO:0000256" key="6">
    <source>
        <dbReference type="ARBA" id="ARBA00022847"/>
    </source>
</evidence>
<dbReference type="InterPro" id="IPR050277">
    <property type="entry name" value="Sodium:Solute_Symporter"/>
</dbReference>
<keyword evidence="9" id="KW-0739">Sodium transport</keyword>